<reference evidence="5" key="1">
    <citation type="submission" date="2017-04" db="EMBL/GenBank/DDBJ databases">
        <authorList>
            <person name="Varghese N."/>
            <person name="Submissions S."/>
        </authorList>
    </citation>
    <scope>NUCLEOTIDE SEQUENCE [LARGE SCALE GENOMIC DNA]</scope>
    <source>
        <strain evidence="5">DSM 12126</strain>
    </source>
</reference>
<proteinExistence type="predicted"/>
<accession>A0A1W2CN15</accession>
<dbReference type="STRING" id="151894.SAMN04488524_3031"/>
<dbReference type="OrthoDB" id="9810918at2"/>
<feature type="transmembrane region" description="Helical" evidence="2">
    <location>
        <begin position="298"/>
        <end position="320"/>
    </location>
</feature>
<feature type="transmembrane region" description="Helical" evidence="2">
    <location>
        <begin position="236"/>
        <end position="257"/>
    </location>
</feature>
<evidence type="ECO:0000259" key="3">
    <source>
        <dbReference type="Pfam" id="PF04536"/>
    </source>
</evidence>
<dbReference type="InterPro" id="IPR007621">
    <property type="entry name" value="TPM_dom"/>
</dbReference>
<dbReference type="Proteomes" id="UP000192756">
    <property type="component" value="Unassembled WGS sequence"/>
</dbReference>
<feature type="transmembrane region" description="Helical" evidence="2">
    <location>
        <begin position="269"/>
        <end position="286"/>
    </location>
</feature>
<evidence type="ECO:0000313" key="4">
    <source>
        <dbReference type="EMBL" id="SMC86635.1"/>
    </source>
</evidence>
<keyword evidence="2" id="KW-0472">Membrane</keyword>
<feature type="compositionally biased region" description="Low complexity" evidence="1">
    <location>
        <begin position="490"/>
        <end position="517"/>
    </location>
</feature>
<feature type="domain" description="TPM" evidence="3">
    <location>
        <begin position="40"/>
        <end position="163"/>
    </location>
</feature>
<feature type="region of interest" description="Disordered" evidence="1">
    <location>
        <begin position="487"/>
        <end position="529"/>
    </location>
</feature>
<organism evidence="4 5">
    <name type="scientific">Pedobacter africanus</name>
    <dbReference type="NCBI Taxonomy" id="151894"/>
    <lineage>
        <taxon>Bacteria</taxon>
        <taxon>Pseudomonadati</taxon>
        <taxon>Bacteroidota</taxon>
        <taxon>Sphingobacteriia</taxon>
        <taxon>Sphingobacteriales</taxon>
        <taxon>Sphingobacteriaceae</taxon>
        <taxon>Pedobacter</taxon>
    </lineage>
</organism>
<keyword evidence="2" id="KW-1133">Transmembrane helix</keyword>
<dbReference type="EMBL" id="FWXT01000002">
    <property type="protein sequence ID" value="SMC86635.1"/>
    <property type="molecule type" value="Genomic_DNA"/>
</dbReference>
<feature type="compositionally biased region" description="Gly residues" evidence="1">
    <location>
        <begin position="518"/>
        <end position="529"/>
    </location>
</feature>
<dbReference type="PANTHER" id="PTHR30373">
    <property type="entry name" value="UPF0603 PROTEIN YGCG"/>
    <property type="match status" value="1"/>
</dbReference>
<dbReference type="PANTHER" id="PTHR30373:SF2">
    <property type="entry name" value="UPF0603 PROTEIN YGCG"/>
    <property type="match status" value="1"/>
</dbReference>
<protein>
    <recommendedName>
        <fullName evidence="3">TPM domain-containing protein</fullName>
    </recommendedName>
</protein>
<dbReference type="RefSeq" id="WP_084239854.1">
    <property type="nucleotide sequence ID" value="NZ_FWXT01000002.1"/>
</dbReference>
<keyword evidence="2" id="KW-0812">Transmembrane</keyword>
<dbReference type="Gene3D" id="3.10.310.50">
    <property type="match status" value="1"/>
</dbReference>
<sequence length="529" mass="59060">MKYALILLFLSVFTISGCQQSKKDVLSKIPDPKSLNETYVSNPDGILSAETVAALNSKLSPLDQAGTAHIDVVFVKSIGEHVPKDIAHELFRAWKIGSSETNNGLLVFVVEDQRRIEFETGYGLEGILPDMICKRIQEDYMIPHARNNNFDLAITQGVDALIRRLNSQSAEPYADPATDDPGPAVDIVPPPPIDMAVPAQEPVADSATAASPQTEAIQPLLQQQPVQQRSGPIADWLTICIFIVYAIFAWPIAAVLYRYQFKRQWLNPFAYFITFGPPIFVVYLNLYHPGDWYNVRALLILLAFIWLYVNLHFLILSSLLKASLSGKSRHQQYLVWRKSHEPAEHAVLKFFSFPFLKAYWKNYADAQYQRRFASYNCAACSNPMECLDDDKEDQFLSKGQLAEEKVDAVDYDVWECRSCNNIMILDYSNLKSKVKECPECKFKTLKYRDRKIVKRATRYAPGYGDEYYICANCKFLETIRFEIAQIPTPSSSSSSSSSGSSSFSSSSSSSSSSTSSGGSSGGGGAGSSW</sequence>
<dbReference type="AlphaFoldDB" id="A0A1W2CN15"/>
<name>A0A1W2CN15_9SPHI</name>
<dbReference type="PROSITE" id="PS51257">
    <property type="entry name" value="PROKAR_LIPOPROTEIN"/>
    <property type="match status" value="1"/>
</dbReference>
<keyword evidence="5" id="KW-1185">Reference proteome</keyword>
<evidence type="ECO:0000256" key="2">
    <source>
        <dbReference type="SAM" id="Phobius"/>
    </source>
</evidence>
<gene>
    <name evidence="4" type="ORF">SAMN04488524_3031</name>
</gene>
<dbReference type="Pfam" id="PF04536">
    <property type="entry name" value="TPM_phosphatase"/>
    <property type="match status" value="1"/>
</dbReference>
<evidence type="ECO:0000256" key="1">
    <source>
        <dbReference type="SAM" id="MobiDB-lite"/>
    </source>
</evidence>
<evidence type="ECO:0000313" key="5">
    <source>
        <dbReference type="Proteomes" id="UP000192756"/>
    </source>
</evidence>